<dbReference type="InterPro" id="IPR035513">
    <property type="entry name" value="Invertase/methylesterase_inhib"/>
</dbReference>
<comment type="similarity">
    <text evidence="3">Belongs to the PMEI family.</text>
</comment>
<evidence type="ECO:0000259" key="5">
    <source>
        <dbReference type="SMART" id="SM00856"/>
    </source>
</evidence>
<reference evidence="6 7" key="1">
    <citation type="journal article" date="2023" name="G3 (Bethesda)">
        <title>A chromosome-length genome assembly and annotation of blackberry (Rubus argutus, cv. 'Hillquist').</title>
        <authorList>
            <person name="Bruna T."/>
            <person name="Aryal R."/>
            <person name="Dudchenko O."/>
            <person name="Sargent D.J."/>
            <person name="Mead D."/>
            <person name="Buti M."/>
            <person name="Cavallini A."/>
            <person name="Hytonen T."/>
            <person name="Andres J."/>
            <person name="Pham M."/>
            <person name="Weisz D."/>
            <person name="Mascagni F."/>
            <person name="Usai G."/>
            <person name="Natali L."/>
            <person name="Bassil N."/>
            <person name="Fernandez G.E."/>
            <person name="Lomsadze A."/>
            <person name="Armour M."/>
            <person name="Olukolu B."/>
            <person name="Poorten T."/>
            <person name="Britton C."/>
            <person name="Davik J."/>
            <person name="Ashrafi H."/>
            <person name="Aiden E.L."/>
            <person name="Borodovsky M."/>
            <person name="Worthington M."/>
        </authorList>
    </citation>
    <scope>NUCLEOTIDE SEQUENCE [LARGE SCALE GENOMIC DNA]</scope>
    <source>
        <strain evidence="6">PI 553951</strain>
    </source>
</reference>
<keyword evidence="1 4" id="KW-0732">Signal</keyword>
<evidence type="ECO:0000313" key="7">
    <source>
        <dbReference type="Proteomes" id="UP001457282"/>
    </source>
</evidence>
<evidence type="ECO:0000256" key="4">
    <source>
        <dbReference type="SAM" id="SignalP"/>
    </source>
</evidence>
<feature type="domain" description="Pectinesterase inhibitor" evidence="5">
    <location>
        <begin position="31"/>
        <end position="186"/>
    </location>
</feature>
<feature type="signal peptide" evidence="4">
    <location>
        <begin position="1"/>
        <end position="26"/>
    </location>
</feature>
<feature type="chain" id="PRO_5043889773" description="Pectinesterase inhibitor domain-containing protein" evidence="4">
    <location>
        <begin position="27"/>
        <end position="203"/>
    </location>
</feature>
<dbReference type="Proteomes" id="UP001457282">
    <property type="component" value="Unassembled WGS sequence"/>
</dbReference>
<dbReference type="NCBIfam" id="TIGR01614">
    <property type="entry name" value="PME_inhib"/>
    <property type="match status" value="1"/>
</dbReference>
<evidence type="ECO:0000256" key="1">
    <source>
        <dbReference type="ARBA" id="ARBA00022729"/>
    </source>
</evidence>
<protein>
    <recommendedName>
        <fullName evidence="5">Pectinesterase inhibitor domain-containing protein</fullName>
    </recommendedName>
</protein>
<proteinExistence type="inferred from homology"/>
<keyword evidence="7" id="KW-1185">Reference proteome</keyword>
<dbReference type="EMBL" id="JBEDUW010000005">
    <property type="protein sequence ID" value="KAK9927826.1"/>
    <property type="molecule type" value="Genomic_DNA"/>
</dbReference>
<dbReference type="SUPFAM" id="SSF101148">
    <property type="entry name" value="Plant invertase/pectin methylesterase inhibitor"/>
    <property type="match status" value="1"/>
</dbReference>
<gene>
    <name evidence="6" type="ORF">M0R45_024992</name>
</gene>
<dbReference type="InterPro" id="IPR006501">
    <property type="entry name" value="Pectinesterase_inhib_dom"/>
</dbReference>
<dbReference type="Pfam" id="PF04043">
    <property type="entry name" value="PMEI"/>
    <property type="match status" value="1"/>
</dbReference>
<comment type="caution">
    <text evidence="6">The sequence shown here is derived from an EMBL/GenBank/DDBJ whole genome shotgun (WGS) entry which is preliminary data.</text>
</comment>
<dbReference type="FunFam" id="1.20.140.40:FF:000002">
    <property type="entry name" value="Putative invertase inhibitor"/>
    <property type="match status" value="1"/>
</dbReference>
<dbReference type="AlphaFoldDB" id="A0AAW1WTG3"/>
<name>A0AAW1WTG3_RUBAR</name>
<dbReference type="GO" id="GO:0004857">
    <property type="term" value="F:enzyme inhibitor activity"/>
    <property type="evidence" value="ECO:0007669"/>
    <property type="project" value="InterPro"/>
</dbReference>
<evidence type="ECO:0000256" key="3">
    <source>
        <dbReference type="ARBA" id="ARBA00038471"/>
    </source>
</evidence>
<organism evidence="6 7">
    <name type="scientific">Rubus argutus</name>
    <name type="common">Southern blackberry</name>
    <dbReference type="NCBI Taxonomy" id="59490"/>
    <lineage>
        <taxon>Eukaryota</taxon>
        <taxon>Viridiplantae</taxon>
        <taxon>Streptophyta</taxon>
        <taxon>Embryophyta</taxon>
        <taxon>Tracheophyta</taxon>
        <taxon>Spermatophyta</taxon>
        <taxon>Magnoliopsida</taxon>
        <taxon>eudicotyledons</taxon>
        <taxon>Gunneridae</taxon>
        <taxon>Pentapetalae</taxon>
        <taxon>rosids</taxon>
        <taxon>fabids</taxon>
        <taxon>Rosales</taxon>
        <taxon>Rosaceae</taxon>
        <taxon>Rosoideae</taxon>
        <taxon>Rosoideae incertae sedis</taxon>
        <taxon>Rubus</taxon>
    </lineage>
</organism>
<evidence type="ECO:0000256" key="2">
    <source>
        <dbReference type="ARBA" id="ARBA00023157"/>
    </source>
</evidence>
<evidence type="ECO:0000313" key="6">
    <source>
        <dbReference type="EMBL" id="KAK9927826.1"/>
    </source>
</evidence>
<keyword evidence="2" id="KW-1015">Disulfide bond</keyword>
<dbReference type="PANTHER" id="PTHR35357:SF17">
    <property type="entry name" value="PECTINESTERASE INHIBITOR 12"/>
    <property type="match status" value="1"/>
</dbReference>
<dbReference type="Gene3D" id="1.20.140.40">
    <property type="entry name" value="Invertase/pectin methylesterase inhibitor family protein"/>
    <property type="match status" value="1"/>
</dbReference>
<sequence length="203" mass="22298">MHNISFFSISLCCCFIFLIIPHENFSKITAISVDIINQTCKKCADESHVFSYNLCTTSLQAVPVSHVANLQGLALIAMELALNNATKTLLIIKNLLTSNESLDPFAVVCLKDCLQLYSDGITTLVDAVEAFLGEHYDRANLWLSAVMEASNTCEQGFKEKEGEGLLSPLTNENYNLFQLCDIALCISHLLTSGSTFLMRSSAT</sequence>
<dbReference type="GO" id="GO:0005576">
    <property type="term" value="C:extracellular region"/>
    <property type="evidence" value="ECO:0007669"/>
    <property type="project" value="UniProtKB-ARBA"/>
</dbReference>
<dbReference type="PANTHER" id="PTHR35357">
    <property type="entry name" value="OS02G0537100 PROTEIN"/>
    <property type="match status" value="1"/>
</dbReference>
<accession>A0AAW1WTG3</accession>
<dbReference type="SMART" id="SM00856">
    <property type="entry name" value="PMEI"/>
    <property type="match status" value="1"/>
</dbReference>
<dbReference type="InterPro" id="IPR034088">
    <property type="entry name" value="Pla_a_1-like"/>
</dbReference>
<dbReference type="CDD" id="cd15795">
    <property type="entry name" value="PMEI-Pla_a_1_like"/>
    <property type="match status" value="1"/>
</dbReference>